<dbReference type="EMBL" id="MGIZ01000009">
    <property type="protein sequence ID" value="OGM99813.1"/>
    <property type="molecule type" value="Genomic_DNA"/>
</dbReference>
<comment type="caution">
    <text evidence="1">The sequence shown here is derived from an EMBL/GenBank/DDBJ whole genome shotgun (WGS) entry which is preliminary data.</text>
</comment>
<dbReference type="Gene3D" id="3.40.630.30">
    <property type="match status" value="1"/>
</dbReference>
<evidence type="ECO:0000313" key="1">
    <source>
        <dbReference type="EMBL" id="OGM99813.1"/>
    </source>
</evidence>
<evidence type="ECO:0000313" key="2">
    <source>
        <dbReference type="Proteomes" id="UP000177594"/>
    </source>
</evidence>
<protein>
    <submittedName>
        <fullName evidence="1">Uncharacterized protein</fullName>
    </submittedName>
</protein>
<accession>A0A1F8EG56</accession>
<gene>
    <name evidence="1" type="ORF">A2817_02090</name>
</gene>
<dbReference type="AlphaFoldDB" id="A0A1F8EG56"/>
<proteinExistence type="predicted"/>
<dbReference type="SUPFAM" id="SSF55729">
    <property type="entry name" value="Acyl-CoA N-acyltransferases (Nat)"/>
    <property type="match status" value="1"/>
</dbReference>
<dbReference type="InterPro" id="IPR016181">
    <property type="entry name" value="Acyl_CoA_acyltransferase"/>
</dbReference>
<dbReference type="Proteomes" id="UP000177594">
    <property type="component" value="Unassembled WGS sequence"/>
</dbReference>
<sequence length="382" mass="42921">MALSLSKDFIQPANAKDIHVDGVGGVTIADIGVDKLDALRDFYNTTMRPNYILGYQPLFSWMFKNNGGKVAVLLHDKKVIAHQGHVPIIFANGEKEYRGFISASTFVDANYRRKGLMTILRGNVQSRYEMACSIGGSAMGVALYSSMGYKLYGDFTRRVAVVDVNRCQNIAKNYNSLVRTVEISKKSNDSIKPAEDFSRISDQVDELVRSVFPAKTFFGVKRSAEFFDWRYSSHPVYDYQSYGLFGFGKLKALIVFRREEIPDGDAAVIRITELIGAKGFLNELIAGTVLNQEHSSGIGWIDFFCTNESICNHIKESGFVDPDSLGTVLPIFCNPVDYYKTKYPVMLWAKDETIYDSLPPFQNWYLTKGDGDADRPNKLPNQ</sequence>
<reference evidence="1 2" key="1">
    <citation type="journal article" date="2016" name="Nat. Commun.">
        <title>Thousands of microbial genomes shed light on interconnected biogeochemical processes in an aquifer system.</title>
        <authorList>
            <person name="Anantharaman K."/>
            <person name="Brown C.T."/>
            <person name="Hug L.A."/>
            <person name="Sharon I."/>
            <person name="Castelle C.J."/>
            <person name="Probst A.J."/>
            <person name="Thomas B.C."/>
            <person name="Singh A."/>
            <person name="Wilkins M.J."/>
            <person name="Karaoz U."/>
            <person name="Brodie E.L."/>
            <person name="Williams K.H."/>
            <person name="Hubbard S.S."/>
            <person name="Banfield J.F."/>
        </authorList>
    </citation>
    <scope>NUCLEOTIDE SEQUENCE [LARGE SCALE GENOMIC DNA]</scope>
</reference>
<organism evidence="1 2">
    <name type="scientific">Candidatus Yanofskybacteria bacterium RIFCSPHIGHO2_01_FULL_39_8b</name>
    <dbReference type="NCBI Taxonomy" id="1802659"/>
    <lineage>
        <taxon>Bacteria</taxon>
        <taxon>Candidatus Yanofskyibacteriota</taxon>
    </lineage>
</organism>
<name>A0A1F8EG56_9BACT</name>